<reference evidence="2 3" key="1">
    <citation type="submission" date="2018-04" db="EMBL/GenBank/DDBJ databases">
        <title>Genomic Encyclopedia of Type Strains, Phase IV (KMG-IV): sequencing the most valuable type-strain genomes for metagenomic binning, comparative biology and taxonomic classification.</title>
        <authorList>
            <person name="Goeker M."/>
        </authorList>
    </citation>
    <scope>NUCLEOTIDE SEQUENCE [LARGE SCALE GENOMIC DNA]</scope>
    <source>
        <strain evidence="2 3">DSM 28795</strain>
    </source>
</reference>
<proteinExistence type="predicted"/>
<evidence type="ECO:0000313" key="2">
    <source>
        <dbReference type="EMBL" id="PVY85002.1"/>
    </source>
</evidence>
<comment type="caution">
    <text evidence="2">The sequence shown here is derived from an EMBL/GenBank/DDBJ whole genome shotgun (WGS) entry which is preliminary data.</text>
</comment>
<gene>
    <name evidence="2" type="ORF">C7384_10321</name>
</gene>
<dbReference type="EMBL" id="QEKT01000003">
    <property type="protein sequence ID" value="PVY85002.1"/>
    <property type="molecule type" value="Genomic_DNA"/>
</dbReference>
<dbReference type="Proteomes" id="UP000245433">
    <property type="component" value="Unassembled WGS sequence"/>
</dbReference>
<dbReference type="AlphaFoldDB" id="A0A2U1DBS8"/>
<organism evidence="2 3">
    <name type="scientific">Convivina intestini</name>
    <dbReference type="NCBI Taxonomy" id="1505726"/>
    <lineage>
        <taxon>Bacteria</taxon>
        <taxon>Bacillati</taxon>
        <taxon>Bacillota</taxon>
        <taxon>Bacilli</taxon>
        <taxon>Lactobacillales</taxon>
        <taxon>Lactobacillaceae</taxon>
        <taxon>Convivina</taxon>
    </lineage>
</organism>
<accession>A0A2U1DBS8</accession>
<evidence type="ECO:0000313" key="3">
    <source>
        <dbReference type="Proteomes" id="UP000245433"/>
    </source>
</evidence>
<evidence type="ECO:0000256" key="1">
    <source>
        <dbReference type="SAM" id="MobiDB-lite"/>
    </source>
</evidence>
<feature type="compositionally biased region" description="Polar residues" evidence="1">
    <location>
        <begin position="217"/>
        <end position="250"/>
    </location>
</feature>
<name>A0A2U1DBS8_9LACO</name>
<sequence>MNAKKEMKHSIVVGLAMSALISGGVAVSDEVGLTNFSTVSASADESNDTQVVRYGITNRPLYLDTGSLHAEFPAGTQVARTRDSVWSYYYLTDRYTGNAKEPVYDNRSQYGLVQPEYVEPQGSKEVSIHQPSLTNELANKGGENPTQTLTETPKAGVSYISDVKQKTPTNGGNDVPQDNTNTPSADAPANNTPNDDVPANNTPKANIPSNVVPDNGGHTTPKANDNHVNVPTNSGNNVPKANTNNSSVPVNTKNIQAETNPVVTTKIATNVPAQVESVTGNTSKTSIATSGQKSSNLPVTGKQDKENINLEALVGLTIATVSVFFVYKKN</sequence>
<feature type="compositionally biased region" description="Polar residues" evidence="1">
    <location>
        <begin position="166"/>
        <end position="209"/>
    </location>
</feature>
<keyword evidence="3" id="KW-1185">Reference proteome</keyword>
<dbReference type="RefSeq" id="WP_089938591.1">
    <property type="nucleotide sequence ID" value="NZ_CAKOEX010000003.1"/>
</dbReference>
<protein>
    <submittedName>
        <fullName evidence="2">Uncharacterized protein</fullName>
    </submittedName>
</protein>
<feature type="region of interest" description="Disordered" evidence="1">
    <location>
        <begin position="135"/>
        <end position="250"/>
    </location>
</feature>